<reference evidence="2 3" key="1">
    <citation type="submission" date="2020-05" db="EMBL/GenBank/DDBJ databases">
        <title>Parvularcula mediterraneae sp. nov., isolated from polypropylene straw from shallow seawater of the seashore of Laganas in Zakynthos island, Greece.</title>
        <authorList>
            <person name="Szabo I."/>
            <person name="Al-Omari J."/>
            <person name="Rado J."/>
            <person name="Szerdahelyi G.S."/>
        </authorList>
    </citation>
    <scope>NUCLEOTIDE SEQUENCE [LARGE SCALE GENOMIC DNA]</scope>
    <source>
        <strain evidence="2 3">ZS-1/3</strain>
    </source>
</reference>
<dbReference type="EMBL" id="JABFCX010000003">
    <property type="protein sequence ID" value="NNU17488.1"/>
    <property type="molecule type" value="Genomic_DNA"/>
</dbReference>
<keyword evidence="1" id="KW-0812">Transmembrane</keyword>
<feature type="transmembrane region" description="Helical" evidence="1">
    <location>
        <begin position="27"/>
        <end position="57"/>
    </location>
</feature>
<keyword evidence="1" id="KW-1133">Transmembrane helix</keyword>
<dbReference type="Proteomes" id="UP000536835">
    <property type="component" value="Unassembled WGS sequence"/>
</dbReference>
<gene>
    <name evidence="2" type="primary">traL</name>
    <name evidence="2" type="ORF">HK107_14240</name>
</gene>
<keyword evidence="1" id="KW-0472">Membrane</keyword>
<protein>
    <submittedName>
        <fullName evidence="2">Type IV conjugative transfer system protein TraL</fullName>
    </submittedName>
</protein>
<keyword evidence="3" id="KW-1185">Reference proteome</keyword>
<dbReference type="Pfam" id="PF07178">
    <property type="entry name" value="TraL"/>
    <property type="match status" value="1"/>
</dbReference>
<evidence type="ECO:0000313" key="3">
    <source>
        <dbReference type="Proteomes" id="UP000536835"/>
    </source>
</evidence>
<proteinExistence type="predicted"/>
<sequence>MATADRYRIPATLDDPEKLAFWTLDEFVLLVGGFMLGIVLGRFVEGILAGFAGVFLIKRFKRGESLQVLRFAAYWYLPSGLFSFERTLPSHKRELAG</sequence>
<evidence type="ECO:0000313" key="2">
    <source>
        <dbReference type="EMBL" id="NNU17488.1"/>
    </source>
</evidence>
<accession>A0A7Y3RNT4</accession>
<dbReference type="AlphaFoldDB" id="A0A7Y3RNT4"/>
<dbReference type="RefSeq" id="WP_173200955.1">
    <property type="nucleotide sequence ID" value="NZ_JABFCX010000003.1"/>
</dbReference>
<organism evidence="2 3">
    <name type="scientific">Parvularcula mediterranea</name>
    <dbReference type="NCBI Taxonomy" id="2732508"/>
    <lineage>
        <taxon>Bacteria</taxon>
        <taxon>Pseudomonadati</taxon>
        <taxon>Pseudomonadota</taxon>
        <taxon>Alphaproteobacteria</taxon>
        <taxon>Parvularculales</taxon>
        <taxon>Parvularculaceae</taxon>
        <taxon>Parvularcula</taxon>
    </lineage>
</organism>
<comment type="caution">
    <text evidence="2">The sequence shown here is derived from an EMBL/GenBank/DDBJ whole genome shotgun (WGS) entry which is preliminary data.</text>
</comment>
<dbReference type="InterPro" id="IPR009838">
    <property type="entry name" value="T4SS_TraL"/>
</dbReference>
<evidence type="ECO:0000256" key="1">
    <source>
        <dbReference type="SAM" id="Phobius"/>
    </source>
</evidence>
<name>A0A7Y3RNT4_9PROT</name>
<dbReference type="NCBIfam" id="TIGR02762">
    <property type="entry name" value="TraL_TIGR"/>
    <property type="match status" value="1"/>
</dbReference>
<dbReference type="GO" id="GO:0019867">
    <property type="term" value="C:outer membrane"/>
    <property type="evidence" value="ECO:0007669"/>
    <property type="project" value="InterPro"/>
</dbReference>